<gene>
    <name evidence="1" type="ORF">LPU83_3408</name>
</gene>
<dbReference type="EMBL" id="HG916852">
    <property type="protein sequence ID" value="CDM59052.1"/>
    <property type="molecule type" value="Genomic_DNA"/>
</dbReference>
<organism evidence="1 2">
    <name type="scientific">Rhizobium favelukesii</name>
    <dbReference type="NCBI Taxonomy" id="348824"/>
    <lineage>
        <taxon>Bacteria</taxon>
        <taxon>Pseudomonadati</taxon>
        <taxon>Pseudomonadota</taxon>
        <taxon>Alphaproteobacteria</taxon>
        <taxon>Hyphomicrobiales</taxon>
        <taxon>Rhizobiaceae</taxon>
        <taxon>Rhizobium/Agrobacterium group</taxon>
        <taxon>Rhizobium</taxon>
    </lineage>
</organism>
<reference evidence="1" key="1">
    <citation type="submission" date="2013-11" db="EMBL/GenBank/DDBJ databases">
        <title>Draft genome sequence of the broad-host-range Rhizobium sp. LPU83 strain, a member of the low-genetic diversity Oregon-like Rhizobium sp. group.</title>
        <authorList>
            <person name="Wibberg D."/>
            <person name="Puehler A."/>
            <person name="Schlueter A."/>
        </authorList>
    </citation>
    <scope>NUCLEOTIDE SEQUENCE [LARGE SCALE GENOMIC DNA]</scope>
    <source>
        <strain evidence="1">LPU83</strain>
    </source>
</reference>
<accession>W6RCQ0</accession>
<dbReference type="HOGENOM" id="CLU_2864810_0_0_5"/>
<evidence type="ECO:0000313" key="1">
    <source>
        <dbReference type="EMBL" id="CDM59052.1"/>
    </source>
</evidence>
<keyword evidence="2" id="KW-1185">Reference proteome</keyword>
<protein>
    <submittedName>
        <fullName evidence="1">Uncharacterized protein</fullName>
    </submittedName>
</protein>
<dbReference type="KEGG" id="rhl:LPU83_3408"/>
<evidence type="ECO:0000313" key="2">
    <source>
        <dbReference type="Proteomes" id="UP000019443"/>
    </source>
</evidence>
<name>W6RCQ0_9HYPH</name>
<sequence length="64" mass="7117">MLLAQSASAWRTTMTDTKTLLMAFCMTGLFSFLKLGRTAECLHEWTIFVGKLSFKIAGRIAGSR</sequence>
<proteinExistence type="predicted"/>
<dbReference type="PATRIC" id="fig|348824.6.peg.3670"/>
<dbReference type="Proteomes" id="UP000019443">
    <property type="component" value="Chromosome"/>
</dbReference>
<dbReference type="AlphaFoldDB" id="W6RCQ0"/>